<organism evidence="1 2">
    <name type="scientific">Ixodes persulcatus</name>
    <name type="common">Taiga tick</name>
    <dbReference type="NCBI Taxonomy" id="34615"/>
    <lineage>
        <taxon>Eukaryota</taxon>
        <taxon>Metazoa</taxon>
        <taxon>Ecdysozoa</taxon>
        <taxon>Arthropoda</taxon>
        <taxon>Chelicerata</taxon>
        <taxon>Arachnida</taxon>
        <taxon>Acari</taxon>
        <taxon>Parasitiformes</taxon>
        <taxon>Ixodida</taxon>
        <taxon>Ixodoidea</taxon>
        <taxon>Ixodidae</taxon>
        <taxon>Ixodinae</taxon>
        <taxon>Ixodes</taxon>
    </lineage>
</organism>
<sequence length="753" mass="84609">MNEAKSLSRVGSLGDVEDVLSYAGFLTVQPDMGSNMFFWFFPAKENPESAPVILWLQGGPGSSCMVGIFSEHGPFVLADGGIPKLREFTWTSRFSMLYVDSPVGTGFSFTGDRGYARNQMDVGRDMLEALQQFFTLFHELAGNDFYLIGESYAGKYVPAVAFAIHTAVQPRVQFNLKGIAIGNGLVDPESMLDYADYLYQIGLVDRNQAEVLRQRCDEVKRFIQNERYADAVKAFNSIIICGANSTCYFRNVTGFDSYFNFLQAKLPKDWNNFVEFVQMPVVRDAIHVGNLTFSEESKMVVTNLFVDLAKSVKPWLATLMEEYKVLIYNGQLDIIVPYPLTVNMISTVSWSGAEAFSNVPRQIWLSPNGQDVAGFVRQESPETAPVILWLQGGPGSSSMLGLFTESGPFVITDTGIPKLRESTWTRSFSVLYVDNPVGAGFSFTGKEQGFARNETDVGRNLLEALQQFFTLFHELADNEFYVAGESYAGKYVPAVAYAIHTAVQPRVQINLKGIAIGNGVVELESMLDYADYLYQLGLVDHNQAEIVRQWCDKARHYIEHKRYADAAKIFDHVILCGGNTTCYIKQVTGFNNIFNYLRAKWSKELGYYVEFLQTPKVRDAIHVGNISFSSRSLIVRAHLYEDIAKSVKPWLATLMEEYKVLIYNGQLDLIVPYPLTVNMVSTIKWSGAEAFRNAQRKIWLSPNRQDVSGYVRQAGNFTEVLVRNAGHLVVHDQPDVTLDMITKFIRGQPFAPR</sequence>
<dbReference type="EMBL" id="JABSTQ010004230">
    <property type="protein sequence ID" value="KAG0442830.1"/>
    <property type="molecule type" value="Genomic_DNA"/>
</dbReference>
<dbReference type="Proteomes" id="UP000805193">
    <property type="component" value="Unassembled WGS sequence"/>
</dbReference>
<name>A0AC60QU09_IXOPE</name>
<keyword evidence="2" id="KW-1185">Reference proteome</keyword>
<comment type="caution">
    <text evidence="1">The sequence shown here is derived from an EMBL/GenBank/DDBJ whole genome shotgun (WGS) entry which is preliminary data.</text>
</comment>
<evidence type="ECO:0000313" key="1">
    <source>
        <dbReference type="EMBL" id="KAG0442830.1"/>
    </source>
</evidence>
<accession>A0AC60QU09</accession>
<proteinExistence type="predicted"/>
<protein>
    <submittedName>
        <fullName evidence="1">Uncharacterized protein</fullName>
    </submittedName>
</protein>
<gene>
    <name evidence="1" type="ORF">HPB47_015577</name>
</gene>
<evidence type="ECO:0000313" key="2">
    <source>
        <dbReference type="Proteomes" id="UP000805193"/>
    </source>
</evidence>
<reference evidence="1 2" key="1">
    <citation type="journal article" date="2020" name="Cell">
        <title>Large-Scale Comparative Analyses of Tick Genomes Elucidate Their Genetic Diversity and Vector Capacities.</title>
        <authorList>
            <consortium name="Tick Genome and Microbiome Consortium (TIGMIC)"/>
            <person name="Jia N."/>
            <person name="Wang J."/>
            <person name="Shi W."/>
            <person name="Du L."/>
            <person name="Sun Y."/>
            <person name="Zhan W."/>
            <person name="Jiang J.F."/>
            <person name="Wang Q."/>
            <person name="Zhang B."/>
            <person name="Ji P."/>
            <person name="Bell-Sakyi L."/>
            <person name="Cui X.M."/>
            <person name="Yuan T.T."/>
            <person name="Jiang B.G."/>
            <person name="Yang W.F."/>
            <person name="Lam T.T."/>
            <person name="Chang Q.C."/>
            <person name="Ding S.J."/>
            <person name="Wang X.J."/>
            <person name="Zhu J.G."/>
            <person name="Ruan X.D."/>
            <person name="Zhao L."/>
            <person name="Wei J.T."/>
            <person name="Ye R.Z."/>
            <person name="Que T.C."/>
            <person name="Du C.H."/>
            <person name="Zhou Y.H."/>
            <person name="Cheng J.X."/>
            <person name="Dai P.F."/>
            <person name="Guo W.B."/>
            <person name="Han X.H."/>
            <person name="Huang E.J."/>
            <person name="Li L.F."/>
            <person name="Wei W."/>
            <person name="Gao Y.C."/>
            <person name="Liu J.Z."/>
            <person name="Shao H.Z."/>
            <person name="Wang X."/>
            <person name="Wang C.C."/>
            <person name="Yang T.C."/>
            <person name="Huo Q.B."/>
            <person name="Li W."/>
            <person name="Chen H.Y."/>
            <person name="Chen S.E."/>
            <person name="Zhou L.G."/>
            <person name="Ni X.B."/>
            <person name="Tian J.H."/>
            <person name="Sheng Y."/>
            <person name="Liu T."/>
            <person name="Pan Y.S."/>
            <person name="Xia L.Y."/>
            <person name="Li J."/>
            <person name="Zhao F."/>
            <person name="Cao W.C."/>
        </authorList>
    </citation>
    <scope>NUCLEOTIDE SEQUENCE [LARGE SCALE GENOMIC DNA]</scope>
    <source>
        <strain evidence="1">Iper-2018</strain>
    </source>
</reference>